<comment type="catalytic activity">
    <reaction evidence="13">
        <text>[GlcNAc-(1-&gt;4)-Mur2Ac(oyl-L-Ala-gamma-D-Glu-L-Lys-D-Ala-D-Ala)](n)-di-trans,octa-cis-undecaprenyl diphosphate + beta-D-GlcNAc-(1-&gt;4)-Mur2Ac(oyl-L-Ala-gamma-D-Glu-L-Lys-D-Ala-D-Ala)-di-trans,octa-cis-undecaprenyl diphosphate = [GlcNAc-(1-&gt;4)-Mur2Ac(oyl-L-Ala-gamma-D-Glu-L-Lys-D-Ala-D-Ala)](n+1)-di-trans,octa-cis-undecaprenyl diphosphate + di-trans,octa-cis-undecaprenyl diphosphate + H(+)</text>
        <dbReference type="Rhea" id="RHEA:23708"/>
        <dbReference type="Rhea" id="RHEA-COMP:9602"/>
        <dbReference type="Rhea" id="RHEA-COMP:9603"/>
        <dbReference type="ChEBI" id="CHEBI:15378"/>
        <dbReference type="ChEBI" id="CHEBI:58405"/>
        <dbReference type="ChEBI" id="CHEBI:60033"/>
        <dbReference type="ChEBI" id="CHEBI:78435"/>
        <dbReference type="EC" id="2.4.99.28"/>
    </reaction>
</comment>
<dbReference type="GO" id="GO:0008360">
    <property type="term" value="P:regulation of cell shape"/>
    <property type="evidence" value="ECO:0007669"/>
    <property type="project" value="UniProtKB-KW"/>
</dbReference>
<feature type="region of interest" description="Disordered" evidence="14">
    <location>
        <begin position="430"/>
        <end position="451"/>
    </location>
</feature>
<feature type="compositionally biased region" description="Low complexity" evidence="14">
    <location>
        <begin position="712"/>
        <end position="767"/>
    </location>
</feature>
<dbReference type="GO" id="GO:0030288">
    <property type="term" value="C:outer membrane-bounded periplasmic space"/>
    <property type="evidence" value="ECO:0007669"/>
    <property type="project" value="TreeGrafter"/>
</dbReference>
<dbReference type="SUPFAM" id="SSF56601">
    <property type="entry name" value="beta-lactamase/transpeptidase-like"/>
    <property type="match status" value="1"/>
</dbReference>
<accession>A0A6G4XI73</accession>
<keyword evidence="7" id="KW-0378">Hydrolase</keyword>
<protein>
    <submittedName>
        <fullName evidence="18">Penicillin-binding protein</fullName>
    </submittedName>
</protein>
<feature type="region of interest" description="Disordered" evidence="14">
    <location>
        <begin position="681"/>
        <end position="802"/>
    </location>
</feature>
<dbReference type="InterPro" id="IPR050396">
    <property type="entry name" value="Glycosyltr_51/Transpeptidase"/>
</dbReference>
<evidence type="ECO:0000259" key="17">
    <source>
        <dbReference type="Pfam" id="PF00912"/>
    </source>
</evidence>
<proteinExistence type="inferred from homology"/>
<dbReference type="GO" id="GO:0008658">
    <property type="term" value="F:penicillin binding"/>
    <property type="evidence" value="ECO:0007669"/>
    <property type="project" value="InterPro"/>
</dbReference>
<dbReference type="InterPro" id="IPR001460">
    <property type="entry name" value="PCN-bd_Tpept"/>
</dbReference>
<keyword evidence="6" id="KW-0808">Transferase</keyword>
<keyword evidence="9" id="KW-0573">Peptidoglycan synthesis</keyword>
<evidence type="ECO:0000313" key="19">
    <source>
        <dbReference type="Proteomes" id="UP000481109"/>
    </source>
</evidence>
<dbReference type="GO" id="GO:0009002">
    <property type="term" value="F:serine-type D-Ala-D-Ala carboxypeptidase activity"/>
    <property type="evidence" value="ECO:0007669"/>
    <property type="project" value="UniProtKB-EC"/>
</dbReference>
<keyword evidence="19" id="KW-1185">Reference proteome</keyword>
<keyword evidence="11" id="KW-0961">Cell wall biogenesis/degradation</keyword>
<evidence type="ECO:0000256" key="5">
    <source>
        <dbReference type="ARBA" id="ARBA00022676"/>
    </source>
</evidence>
<evidence type="ECO:0000256" key="6">
    <source>
        <dbReference type="ARBA" id="ARBA00022679"/>
    </source>
</evidence>
<keyword evidence="5" id="KW-0328">Glycosyltransferase</keyword>
<evidence type="ECO:0000256" key="14">
    <source>
        <dbReference type="SAM" id="MobiDB-lite"/>
    </source>
</evidence>
<feature type="compositionally biased region" description="Basic and acidic residues" evidence="14">
    <location>
        <begin position="702"/>
        <end position="711"/>
    </location>
</feature>
<dbReference type="GO" id="GO:0071555">
    <property type="term" value="P:cell wall organization"/>
    <property type="evidence" value="ECO:0007669"/>
    <property type="project" value="UniProtKB-KW"/>
</dbReference>
<name>A0A6G4XI73_9ACTN</name>
<evidence type="ECO:0000256" key="9">
    <source>
        <dbReference type="ARBA" id="ARBA00022984"/>
    </source>
</evidence>
<dbReference type="GO" id="GO:0009252">
    <property type="term" value="P:peptidoglycan biosynthetic process"/>
    <property type="evidence" value="ECO:0007669"/>
    <property type="project" value="UniProtKB-KW"/>
</dbReference>
<dbReference type="PANTHER" id="PTHR32282">
    <property type="entry name" value="BINDING PROTEIN TRANSPEPTIDASE, PUTATIVE-RELATED"/>
    <property type="match status" value="1"/>
</dbReference>
<dbReference type="FunFam" id="1.10.3810.10:FF:000001">
    <property type="entry name" value="Penicillin-binding protein 1A"/>
    <property type="match status" value="1"/>
</dbReference>
<evidence type="ECO:0000256" key="2">
    <source>
        <dbReference type="ARBA" id="ARBA00007739"/>
    </source>
</evidence>
<dbReference type="GO" id="GO:0008955">
    <property type="term" value="F:peptidoglycan glycosyltransferase activity"/>
    <property type="evidence" value="ECO:0007669"/>
    <property type="project" value="UniProtKB-EC"/>
</dbReference>
<organism evidence="18 19">
    <name type="scientific">Streptomyces mesophilus</name>
    <dbReference type="NCBI Taxonomy" id="1775132"/>
    <lineage>
        <taxon>Bacteria</taxon>
        <taxon>Bacillati</taxon>
        <taxon>Actinomycetota</taxon>
        <taxon>Actinomycetes</taxon>
        <taxon>Kitasatosporales</taxon>
        <taxon>Streptomycetaceae</taxon>
        <taxon>Streptomyces</taxon>
    </lineage>
</organism>
<feature type="domain" description="Glycosyl transferase family 51" evidence="17">
    <location>
        <begin position="105"/>
        <end position="278"/>
    </location>
</feature>
<dbReference type="InterPro" id="IPR023346">
    <property type="entry name" value="Lysozyme-like_dom_sf"/>
</dbReference>
<evidence type="ECO:0000256" key="7">
    <source>
        <dbReference type="ARBA" id="ARBA00022801"/>
    </source>
</evidence>
<feature type="transmembrane region" description="Helical" evidence="15">
    <location>
        <begin position="59"/>
        <end position="81"/>
    </location>
</feature>
<keyword evidence="8" id="KW-0133">Cell shape</keyword>
<comment type="similarity">
    <text evidence="1">In the C-terminal section; belongs to the transpeptidase family.</text>
</comment>
<gene>
    <name evidence="18" type="ORF">G6045_16600</name>
</gene>
<evidence type="ECO:0000256" key="13">
    <source>
        <dbReference type="ARBA" id="ARBA00049902"/>
    </source>
</evidence>
<evidence type="ECO:0000256" key="3">
    <source>
        <dbReference type="ARBA" id="ARBA00022645"/>
    </source>
</evidence>
<keyword evidence="3" id="KW-0121">Carboxypeptidase</keyword>
<dbReference type="RefSeq" id="WP_165332728.1">
    <property type="nucleotide sequence ID" value="NZ_JAAKZW010000059.1"/>
</dbReference>
<comment type="caution">
    <text evidence="18">The sequence shown here is derived from an EMBL/GenBank/DDBJ whole genome shotgun (WGS) entry which is preliminary data.</text>
</comment>
<comment type="similarity">
    <text evidence="2">In the N-terminal section; belongs to the glycosyltransferase 51 family.</text>
</comment>
<dbReference type="Gene3D" id="3.40.710.10">
    <property type="entry name" value="DD-peptidase/beta-lactamase superfamily"/>
    <property type="match status" value="1"/>
</dbReference>
<keyword evidence="15" id="KW-1133">Transmembrane helix</keyword>
<evidence type="ECO:0000256" key="12">
    <source>
        <dbReference type="ARBA" id="ARBA00034000"/>
    </source>
</evidence>
<dbReference type="Proteomes" id="UP000481109">
    <property type="component" value="Unassembled WGS sequence"/>
</dbReference>
<feature type="domain" description="Penicillin-binding protein transpeptidase" evidence="16">
    <location>
        <begin position="381"/>
        <end position="638"/>
    </location>
</feature>
<dbReference type="InterPro" id="IPR001264">
    <property type="entry name" value="Glyco_trans_51"/>
</dbReference>
<evidence type="ECO:0000259" key="16">
    <source>
        <dbReference type="Pfam" id="PF00905"/>
    </source>
</evidence>
<dbReference type="GO" id="GO:0006508">
    <property type="term" value="P:proteolysis"/>
    <property type="evidence" value="ECO:0007669"/>
    <property type="project" value="UniProtKB-KW"/>
</dbReference>
<dbReference type="EMBL" id="JAAKZW010000059">
    <property type="protein sequence ID" value="NGO77266.1"/>
    <property type="molecule type" value="Genomic_DNA"/>
</dbReference>
<feature type="compositionally biased region" description="Gly residues" evidence="14">
    <location>
        <begin position="768"/>
        <end position="802"/>
    </location>
</feature>
<evidence type="ECO:0000256" key="8">
    <source>
        <dbReference type="ARBA" id="ARBA00022960"/>
    </source>
</evidence>
<feature type="compositionally biased region" description="Polar residues" evidence="14">
    <location>
        <begin position="430"/>
        <end position="445"/>
    </location>
</feature>
<comment type="catalytic activity">
    <reaction evidence="12">
        <text>Preferential cleavage: (Ac)2-L-Lys-D-Ala-|-D-Ala. Also transpeptidation of peptidyl-alanyl moieties that are N-acyl substituents of D-alanine.</text>
        <dbReference type="EC" id="3.4.16.4"/>
    </reaction>
</comment>
<reference evidence="18 19" key="1">
    <citation type="submission" date="2020-02" db="EMBL/GenBank/DDBJ databases">
        <title>Whole-genome analyses of novel actinobacteria.</title>
        <authorList>
            <person name="Sahin N."/>
            <person name="Tokatli A."/>
        </authorList>
    </citation>
    <scope>NUCLEOTIDE SEQUENCE [LARGE SCALE GENOMIC DNA]</scope>
    <source>
        <strain evidence="18 19">YC504</strain>
    </source>
</reference>
<evidence type="ECO:0000256" key="1">
    <source>
        <dbReference type="ARBA" id="ARBA00007090"/>
    </source>
</evidence>
<dbReference type="Pfam" id="PF00912">
    <property type="entry name" value="Transgly"/>
    <property type="match status" value="1"/>
</dbReference>
<dbReference type="AlphaFoldDB" id="A0A6G4XI73"/>
<dbReference type="InterPro" id="IPR012338">
    <property type="entry name" value="Beta-lactam/transpept-like"/>
</dbReference>
<keyword evidence="15" id="KW-0812">Transmembrane</keyword>
<keyword evidence="15" id="KW-0472">Membrane</keyword>
<dbReference type="PANTHER" id="PTHR32282:SF34">
    <property type="entry name" value="PENICILLIN-BINDING PROTEIN 1A"/>
    <property type="match status" value="1"/>
</dbReference>
<dbReference type="InterPro" id="IPR036950">
    <property type="entry name" value="PBP_transglycosylase"/>
</dbReference>
<keyword evidence="10" id="KW-0511">Multifunctional enzyme</keyword>
<keyword evidence="4" id="KW-0645">Protease</keyword>
<dbReference type="Gene3D" id="1.10.3810.10">
    <property type="entry name" value="Biosynthetic peptidoglycan transglycosylase-like"/>
    <property type="match status" value="1"/>
</dbReference>
<sequence length="802" mass="85078">MSDEPREQEGPQQGWAPREPEPAGAPQPGPASAQAPDPKGKKNRKRTGWRRALPTWRMVLGTFLLLCLLIGGALVAGYMLVDIPPANAAATAQTNVYLYADGKQLARDGDVNRENIPLAQVPENVRQAVLAAEDRDFYSESAVDPKAMLRAAWNTVTGKGKQSGSTITQQYVKNYYLNQDQTIGRKVKEFFIAIKLGREVSKDDILEGYLNTSYFGRNAYGISAAAHAYYDKKPQDLTTAEGAYLATLLNSPSAYDVTAHPENKPRAVARWNYVLDGMVKEKWLAPAVRSKMKFPDPEAEAGTSSGLSGQRGYLVNAVKDYLLANEIVDEDELKGGGYRITTTIDPDQQDAFVKAVDDQLMSKLDKKDRKADRNVRAGGAAIDPATGRITALYGGIDYVKQFTNNATRRDYQAGSTFKAFVLASAFDNDSTTQDGRPITPNTIYDGTSGRPVQGWNGERFAPENEDHVDYGNVTVRTAAEKSVNSVFAQMAVDVGSEKVMDTSIGLGIPKTTPGLGPYPSISLGTPTASVLDVAQAYATLANHGRHGTFALVDKLEKNGKDIALPARDTEQVISRAAADTTTSVLQSVVDAGTGSAALAAGRPAAGKTGTAEEDKAAWFAGYTPELATVVAVMGQDPDTAIQTPLYGALGQPRMNGGAYPARIWAQFTRTALADKPVQDFDLEIPSGSEEPPPLPTIPPQDGRTEGADEGRTQGQDQGQTQGTDQGRAQGQDQGQTQGTDQGQDQGQTQGTDEGQTQGQIQGQAQGQTNGGADGGTDGTDVGGQDGGQGDVGGDGGADAGST</sequence>
<evidence type="ECO:0000256" key="15">
    <source>
        <dbReference type="SAM" id="Phobius"/>
    </source>
</evidence>
<evidence type="ECO:0000256" key="10">
    <source>
        <dbReference type="ARBA" id="ARBA00023268"/>
    </source>
</evidence>
<evidence type="ECO:0000256" key="11">
    <source>
        <dbReference type="ARBA" id="ARBA00023316"/>
    </source>
</evidence>
<evidence type="ECO:0000313" key="18">
    <source>
        <dbReference type="EMBL" id="NGO77266.1"/>
    </source>
</evidence>
<dbReference type="Pfam" id="PF00905">
    <property type="entry name" value="Transpeptidase"/>
    <property type="match status" value="1"/>
</dbReference>
<feature type="region of interest" description="Disordered" evidence="14">
    <location>
        <begin position="1"/>
        <end position="48"/>
    </location>
</feature>
<evidence type="ECO:0000256" key="4">
    <source>
        <dbReference type="ARBA" id="ARBA00022670"/>
    </source>
</evidence>
<dbReference type="SUPFAM" id="SSF53955">
    <property type="entry name" value="Lysozyme-like"/>
    <property type="match status" value="1"/>
</dbReference>